<dbReference type="AlphaFoldDB" id="A0A6G0TSW3"/>
<evidence type="ECO:0000313" key="2">
    <source>
        <dbReference type="Proteomes" id="UP000475862"/>
    </source>
</evidence>
<protein>
    <submittedName>
        <fullName evidence="1">Uncharacterized protein</fullName>
    </submittedName>
</protein>
<sequence length="186" mass="20748">MMPLRPPRSEHAYANNLVGIIGFDGFLHIQTYESYSCLTGIRSQKKSKPNNSLFSIHKPAKNRETTLVYTGGISTRIPIATADRSVEFANGLHLEHNQIINFFKITLFNNAHAPMTYAPTIDGVTRLAYTLCPSDTIRDEIKCDILSRSGSRRSVDGQISTSKASCCEYNAYNKQSTTTRYCSSVQ</sequence>
<dbReference type="Proteomes" id="UP000475862">
    <property type="component" value="Unassembled WGS sequence"/>
</dbReference>
<keyword evidence="2" id="KW-1185">Reference proteome</keyword>
<proteinExistence type="predicted"/>
<comment type="caution">
    <text evidence="1">The sequence shown here is derived from an EMBL/GenBank/DDBJ whole genome shotgun (WGS) entry which is preliminary data.</text>
</comment>
<organism evidence="1 2">
    <name type="scientific">Aphis glycines</name>
    <name type="common">Soybean aphid</name>
    <dbReference type="NCBI Taxonomy" id="307491"/>
    <lineage>
        <taxon>Eukaryota</taxon>
        <taxon>Metazoa</taxon>
        <taxon>Ecdysozoa</taxon>
        <taxon>Arthropoda</taxon>
        <taxon>Hexapoda</taxon>
        <taxon>Insecta</taxon>
        <taxon>Pterygota</taxon>
        <taxon>Neoptera</taxon>
        <taxon>Paraneoptera</taxon>
        <taxon>Hemiptera</taxon>
        <taxon>Sternorrhyncha</taxon>
        <taxon>Aphidomorpha</taxon>
        <taxon>Aphidoidea</taxon>
        <taxon>Aphididae</taxon>
        <taxon>Aphidini</taxon>
        <taxon>Aphis</taxon>
        <taxon>Aphis</taxon>
    </lineage>
</organism>
<evidence type="ECO:0000313" key="1">
    <source>
        <dbReference type="EMBL" id="KAE9538007.1"/>
    </source>
</evidence>
<accession>A0A6G0TSW3</accession>
<dbReference type="EMBL" id="VYZN01000017">
    <property type="protein sequence ID" value="KAE9538007.1"/>
    <property type="molecule type" value="Genomic_DNA"/>
</dbReference>
<gene>
    <name evidence="1" type="ORF">AGLY_005979</name>
</gene>
<name>A0A6G0TSW3_APHGL</name>
<reference evidence="1 2" key="1">
    <citation type="submission" date="2019-08" db="EMBL/GenBank/DDBJ databases">
        <title>The genome of the soybean aphid Biotype 1, its phylome, world population structure and adaptation to the North American continent.</title>
        <authorList>
            <person name="Giordano R."/>
            <person name="Donthu R.K."/>
            <person name="Hernandez A.G."/>
            <person name="Wright C.L."/>
            <person name="Zimin A.V."/>
        </authorList>
    </citation>
    <scope>NUCLEOTIDE SEQUENCE [LARGE SCALE GENOMIC DNA]</scope>
    <source>
        <tissue evidence="1">Whole aphids</tissue>
    </source>
</reference>